<dbReference type="Proteomes" id="UP000314294">
    <property type="component" value="Unassembled WGS sequence"/>
</dbReference>
<dbReference type="EMBL" id="SRLO01000374">
    <property type="protein sequence ID" value="TNN58632.1"/>
    <property type="molecule type" value="Genomic_DNA"/>
</dbReference>
<gene>
    <name evidence="2" type="ORF">EYF80_031135</name>
</gene>
<reference evidence="2 3" key="1">
    <citation type="submission" date="2019-03" db="EMBL/GenBank/DDBJ databases">
        <title>First draft genome of Liparis tanakae, snailfish: a comprehensive survey of snailfish specific genes.</title>
        <authorList>
            <person name="Kim W."/>
            <person name="Song I."/>
            <person name="Jeong J.-H."/>
            <person name="Kim D."/>
            <person name="Kim S."/>
            <person name="Ryu S."/>
            <person name="Song J.Y."/>
            <person name="Lee S.K."/>
        </authorList>
    </citation>
    <scope>NUCLEOTIDE SEQUENCE [LARGE SCALE GENOMIC DNA]</scope>
    <source>
        <tissue evidence="2">Muscle</tissue>
    </source>
</reference>
<feature type="region of interest" description="Disordered" evidence="1">
    <location>
        <begin position="1"/>
        <end position="120"/>
    </location>
</feature>
<dbReference type="AlphaFoldDB" id="A0A4Z2H162"/>
<organism evidence="2 3">
    <name type="scientific">Liparis tanakae</name>
    <name type="common">Tanaka's snailfish</name>
    <dbReference type="NCBI Taxonomy" id="230148"/>
    <lineage>
        <taxon>Eukaryota</taxon>
        <taxon>Metazoa</taxon>
        <taxon>Chordata</taxon>
        <taxon>Craniata</taxon>
        <taxon>Vertebrata</taxon>
        <taxon>Euteleostomi</taxon>
        <taxon>Actinopterygii</taxon>
        <taxon>Neopterygii</taxon>
        <taxon>Teleostei</taxon>
        <taxon>Neoteleostei</taxon>
        <taxon>Acanthomorphata</taxon>
        <taxon>Eupercaria</taxon>
        <taxon>Perciformes</taxon>
        <taxon>Cottioidei</taxon>
        <taxon>Cottales</taxon>
        <taxon>Liparidae</taxon>
        <taxon>Liparis</taxon>
    </lineage>
</organism>
<sequence>MPTPSHPGMERQEVGSGEAGNRPERRKLKPGRRPPPPCPLLVSTGLGNPRQSSPDSHGNYPASNLHTISKIQREQHKHQGHAQPGGRDHGKEAANITTGQLNNPEWEPFGLQNESTGVFPEKPTDQTAIVRLCADVFLVSGLATAPSRVERYTVTSPLKVVTDDLQTEPQP</sequence>
<feature type="compositionally biased region" description="Polar residues" evidence="1">
    <location>
        <begin position="45"/>
        <end position="70"/>
    </location>
</feature>
<evidence type="ECO:0000256" key="1">
    <source>
        <dbReference type="SAM" id="MobiDB-lite"/>
    </source>
</evidence>
<evidence type="ECO:0000313" key="3">
    <source>
        <dbReference type="Proteomes" id="UP000314294"/>
    </source>
</evidence>
<name>A0A4Z2H162_9TELE</name>
<evidence type="ECO:0000313" key="2">
    <source>
        <dbReference type="EMBL" id="TNN58632.1"/>
    </source>
</evidence>
<protein>
    <submittedName>
        <fullName evidence="2">Uncharacterized protein</fullName>
    </submittedName>
</protein>
<comment type="caution">
    <text evidence="2">The sequence shown here is derived from an EMBL/GenBank/DDBJ whole genome shotgun (WGS) entry which is preliminary data.</text>
</comment>
<proteinExistence type="predicted"/>
<keyword evidence="3" id="KW-1185">Reference proteome</keyword>
<accession>A0A4Z2H162</accession>